<evidence type="ECO:0000259" key="9">
    <source>
        <dbReference type="Pfam" id="PF06814"/>
    </source>
</evidence>
<feature type="signal peptide" evidence="8">
    <location>
        <begin position="1"/>
        <end position="19"/>
    </location>
</feature>
<feature type="chain" id="PRO_5007050961" description="GOST seven transmembrane domain-containing protein" evidence="8">
    <location>
        <begin position="20"/>
        <end position="795"/>
    </location>
</feature>
<evidence type="ECO:0000256" key="1">
    <source>
        <dbReference type="ARBA" id="ARBA00004141"/>
    </source>
</evidence>
<evidence type="ECO:0000256" key="8">
    <source>
        <dbReference type="SAM" id="SignalP"/>
    </source>
</evidence>
<evidence type="ECO:0000256" key="5">
    <source>
        <dbReference type="ARBA" id="ARBA00023136"/>
    </source>
</evidence>
<feature type="compositionally biased region" description="Basic and acidic residues" evidence="6">
    <location>
        <begin position="233"/>
        <end position="245"/>
    </location>
</feature>
<evidence type="ECO:0000256" key="6">
    <source>
        <dbReference type="SAM" id="MobiDB-lite"/>
    </source>
</evidence>
<dbReference type="EMBL" id="GEEE01015427">
    <property type="protein sequence ID" value="JAP47798.1"/>
    <property type="molecule type" value="Transcribed_RNA"/>
</dbReference>
<dbReference type="GO" id="GO:0016020">
    <property type="term" value="C:membrane"/>
    <property type="evidence" value="ECO:0007669"/>
    <property type="project" value="UniProtKB-SubCell"/>
</dbReference>
<dbReference type="InterPro" id="IPR053937">
    <property type="entry name" value="GOST_TM"/>
</dbReference>
<organism evidence="10">
    <name type="scientific">Schistocephalus solidus</name>
    <name type="common">Tapeworm</name>
    <dbReference type="NCBI Taxonomy" id="70667"/>
    <lineage>
        <taxon>Eukaryota</taxon>
        <taxon>Metazoa</taxon>
        <taxon>Spiralia</taxon>
        <taxon>Lophotrochozoa</taxon>
        <taxon>Platyhelminthes</taxon>
        <taxon>Cestoda</taxon>
        <taxon>Eucestoda</taxon>
        <taxon>Diphyllobothriidea</taxon>
        <taxon>Diphyllobothriidae</taxon>
        <taxon>Schistocephalus</taxon>
    </lineage>
</organism>
<feature type="compositionally biased region" description="Basic and acidic residues" evidence="6">
    <location>
        <begin position="315"/>
        <end position="326"/>
    </location>
</feature>
<accession>A0A0X3P7R6</accession>
<keyword evidence="3 8" id="KW-0732">Signal</keyword>
<dbReference type="AlphaFoldDB" id="A0A0X3P7R6"/>
<sequence length="795" mass="88993">MTLRLIFLCVFCFNVVVFCRRHTLSLKGDARQFILASRFGYAAGGSLLVEVNNLPKSLLNHVGFILDRTTNGNIDTRDKSKHGKCMLTDAFPKSESDNVVVLKFERKRGRLLTESDKLFVRPAIYNTVFDLKFVDPEDRKSLKSLLEPVARFLQTKANIELLDAMEIAKTILEFVRTNPKLLAEIEKIVDNGGEKAVSNLLYAFLNSVKANLRSRRSVSVVDEVGAEANQVERPVKKKSDVEKTATKNRNKLKEKKNKAVVSKADETVWEKAVDKSVHSAVEPAENAAEAGGDGGGNDAVHPKRIADDSPQAKLNIEEEPKPDPKAADFIIPEPKVGKGVANNVPAAGAAKEVNPPKKDSPISGDDSAQAVQQPDELDPKHEVPQAEKSKLSVPNEVIETVEKAVEVFRRNDLLFPYVIKDDLVSVSFSVSFTSESAAGSYDLYFHNCGETPTDVSITMTEQNPGSFLSVGEQPLCILYAVFGVIYFMLSIIWLIHLRVSKAPVFRIHYLMFAMVFVKACSLAFHAINFYVIGKHGVPEEGWAVMYYISHMTRGFLLFVTILMIGAGWTFIKHAFSRREKHLFAIIIPLQVLANVATIVMEESEQGASRYLTWKEIFTVVDLVCCVLILFPVIWSIRHLQAAAQSDGKAAQNLRKLRLFRHFYIMVICYIYFTRIIVYLLKLTIPAHLNWLVELFQELVTLVFLFSIGYKFRPFNDNPYLQVPSDEDEDTLLERFDLEEVWSQSGLTDGVTRLHRPQAINAALTSRKQKANRAAAGLEVAPADTGESDLTPLIRP</sequence>
<feature type="domain" description="GOST seven transmembrane" evidence="9">
    <location>
        <begin position="474"/>
        <end position="718"/>
    </location>
</feature>
<feature type="region of interest" description="Disordered" evidence="6">
    <location>
        <begin position="231"/>
        <end position="330"/>
    </location>
</feature>
<feature type="transmembrane region" description="Helical" evidence="7">
    <location>
        <begin position="544"/>
        <end position="570"/>
    </location>
</feature>
<feature type="transmembrane region" description="Helical" evidence="7">
    <location>
        <begin position="582"/>
        <end position="600"/>
    </location>
</feature>
<evidence type="ECO:0000256" key="7">
    <source>
        <dbReference type="SAM" id="Phobius"/>
    </source>
</evidence>
<feature type="transmembrane region" description="Helical" evidence="7">
    <location>
        <begin position="477"/>
        <end position="497"/>
    </location>
</feature>
<dbReference type="PANTHER" id="PTHR21229">
    <property type="entry name" value="LUNG SEVEN TRANSMEMBRANE RECEPTOR"/>
    <property type="match status" value="1"/>
</dbReference>
<proteinExistence type="predicted"/>
<reference evidence="10" key="1">
    <citation type="submission" date="2016-01" db="EMBL/GenBank/DDBJ databases">
        <title>Reference transcriptome for the parasite Schistocephalus solidus: insights into the molecular evolution of parasitism.</title>
        <authorList>
            <person name="Hebert F.O."/>
            <person name="Grambauer S."/>
            <person name="Barber I."/>
            <person name="Landry C.R."/>
            <person name="Aubin-Horth N."/>
        </authorList>
    </citation>
    <scope>NUCLEOTIDE SEQUENCE</scope>
</reference>
<feature type="transmembrane region" description="Helical" evidence="7">
    <location>
        <begin position="616"/>
        <end position="636"/>
    </location>
</feature>
<feature type="transmembrane region" description="Helical" evidence="7">
    <location>
        <begin position="662"/>
        <end position="684"/>
    </location>
</feature>
<keyword evidence="2 7" id="KW-0812">Transmembrane</keyword>
<dbReference type="Pfam" id="PF06814">
    <property type="entry name" value="GOST_TM"/>
    <property type="match status" value="1"/>
</dbReference>
<feature type="transmembrane region" description="Helical" evidence="7">
    <location>
        <begin position="690"/>
        <end position="709"/>
    </location>
</feature>
<evidence type="ECO:0000256" key="4">
    <source>
        <dbReference type="ARBA" id="ARBA00022989"/>
    </source>
</evidence>
<feature type="compositionally biased region" description="Basic and acidic residues" evidence="6">
    <location>
        <begin position="263"/>
        <end position="277"/>
    </location>
</feature>
<evidence type="ECO:0000313" key="10">
    <source>
        <dbReference type="EMBL" id="JAP47798.1"/>
    </source>
</evidence>
<feature type="transmembrane region" description="Helical" evidence="7">
    <location>
        <begin position="509"/>
        <end position="532"/>
    </location>
</feature>
<feature type="region of interest" description="Disordered" evidence="6">
    <location>
        <begin position="347"/>
        <end position="391"/>
    </location>
</feature>
<feature type="compositionally biased region" description="Basic and acidic residues" evidence="6">
    <location>
        <begin position="377"/>
        <end position="390"/>
    </location>
</feature>
<evidence type="ECO:0000256" key="2">
    <source>
        <dbReference type="ARBA" id="ARBA00022692"/>
    </source>
</evidence>
<keyword evidence="5 7" id="KW-0472">Membrane</keyword>
<dbReference type="PANTHER" id="PTHR21229:SF2">
    <property type="entry name" value="RE59932P"/>
    <property type="match status" value="1"/>
</dbReference>
<feature type="region of interest" description="Disordered" evidence="6">
    <location>
        <begin position="774"/>
        <end position="795"/>
    </location>
</feature>
<protein>
    <recommendedName>
        <fullName evidence="9">GOST seven transmembrane domain-containing protein</fullName>
    </recommendedName>
</protein>
<keyword evidence="4 7" id="KW-1133">Transmembrane helix</keyword>
<feature type="compositionally biased region" description="Basic residues" evidence="6">
    <location>
        <begin position="246"/>
        <end position="258"/>
    </location>
</feature>
<dbReference type="GO" id="GO:0005794">
    <property type="term" value="C:Golgi apparatus"/>
    <property type="evidence" value="ECO:0007669"/>
    <property type="project" value="TreeGrafter"/>
</dbReference>
<dbReference type="InterPro" id="IPR009637">
    <property type="entry name" value="GPR107/GPR108-like"/>
</dbReference>
<comment type="subcellular location">
    <subcellularLocation>
        <location evidence="1">Membrane</location>
        <topology evidence="1">Multi-pass membrane protein</topology>
    </subcellularLocation>
</comment>
<name>A0A0X3P7R6_SCHSO</name>
<gene>
    <name evidence="10" type="ORF">TR151333</name>
</gene>
<evidence type="ECO:0000256" key="3">
    <source>
        <dbReference type="ARBA" id="ARBA00022729"/>
    </source>
</evidence>